<evidence type="ECO:0000256" key="3">
    <source>
        <dbReference type="PROSITE-ProRule" id="PRU00023"/>
    </source>
</evidence>
<feature type="repeat" description="ANK" evidence="3">
    <location>
        <begin position="165"/>
        <end position="197"/>
    </location>
</feature>
<dbReference type="PANTHER" id="PTHR24198:SF165">
    <property type="entry name" value="ANKYRIN REPEAT-CONTAINING PROTEIN-RELATED"/>
    <property type="match status" value="1"/>
</dbReference>
<reference evidence="4" key="1">
    <citation type="journal article" date="2020" name="Stud. Mycol.">
        <title>101 Dothideomycetes genomes: a test case for predicting lifestyles and emergence of pathogens.</title>
        <authorList>
            <person name="Haridas S."/>
            <person name="Albert R."/>
            <person name="Binder M."/>
            <person name="Bloem J."/>
            <person name="Labutti K."/>
            <person name="Salamov A."/>
            <person name="Andreopoulos B."/>
            <person name="Baker S."/>
            <person name="Barry K."/>
            <person name="Bills G."/>
            <person name="Bluhm B."/>
            <person name="Cannon C."/>
            <person name="Castanera R."/>
            <person name="Culley D."/>
            <person name="Daum C."/>
            <person name="Ezra D."/>
            <person name="Gonzalez J."/>
            <person name="Henrissat B."/>
            <person name="Kuo A."/>
            <person name="Liang C."/>
            <person name="Lipzen A."/>
            <person name="Lutzoni F."/>
            <person name="Magnuson J."/>
            <person name="Mondo S."/>
            <person name="Nolan M."/>
            <person name="Ohm R."/>
            <person name="Pangilinan J."/>
            <person name="Park H.-J."/>
            <person name="Ramirez L."/>
            <person name="Alfaro M."/>
            <person name="Sun H."/>
            <person name="Tritt A."/>
            <person name="Yoshinaga Y."/>
            <person name="Zwiers L.-H."/>
            <person name="Turgeon B."/>
            <person name="Goodwin S."/>
            <person name="Spatafora J."/>
            <person name="Crous P."/>
            <person name="Grigoriev I."/>
        </authorList>
    </citation>
    <scope>NUCLEOTIDE SEQUENCE</scope>
    <source>
        <strain evidence="4">CBS 627.86</strain>
    </source>
</reference>
<dbReference type="Gene3D" id="1.25.40.20">
    <property type="entry name" value="Ankyrin repeat-containing domain"/>
    <property type="match status" value="2"/>
</dbReference>
<gene>
    <name evidence="4" type="ORF">BDV96DRAFT_591869</name>
</gene>
<evidence type="ECO:0000313" key="4">
    <source>
        <dbReference type="EMBL" id="KAF2105789.1"/>
    </source>
</evidence>
<dbReference type="Pfam" id="PF13857">
    <property type="entry name" value="Ank_5"/>
    <property type="match status" value="1"/>
</dbReference>
<dbReference type="Pfam" id="PF12796">
    <property type="entry name" value="Ank_2"/>
    <property type="match status" value="1"/>
</dbReference>
<dbReference type="PANTHER" id="PTHR24198">
    <property type="entry name" value="ANKYRIN REPEAT AND PROTEIN KINASE DOMAIN-CONTAINING PROTEIN"/>
    <property type="match status" value="1"/>
</dbReference>
<name>A0A6A5YET1_9PLEO</name>
<feature type="repeat" description="ANK" evidence="3">
    <location>
        <begin position="208"/>
        <end position="240"/>
    </location>
</feature>
<dbReference type="InterPro" id="IPR002110">
    <property type="entry name" value="Ankyrin_rpt"/>
</dbReference>
<feature type="repeat" description="ANK" evidence="3">
    <location>
        <begin position="137"/>
        <end position="169"/>
    </location>
</feature>
<dbReference type="PROSITE" id="PS50297">
    <property type="entry name" value="ANK_REP_REGION"/>
    <property type="match status" value="2"/>
</dbReference>
<keyword evidence="2 3" id="KW-0040">ANK repeat</keyword>
<dbReference type="InterPro" id="IPR036770">
    <property type="entry name" value="Ankyrin_rpt-contain_sf"/>
</dbReference>
<dbReference type="GO" id="GO:0005737">
    <property type="term" value="C:cytoplasm"/>
    <property type="evidence" value="ECO:0007669"/>
    <property type="project" value="TreeGrafter"/>
</dbReference>
<keyword evidence="1" id="KW-0677">Repeat</keyword>
<dbReference type="Proteomes" id="UP000799770">
    <property type="component" value="Unassembled WGS sequence"/>
</dbReference>
<evidence type="ECO:0000256" key="2">
    <source>
        <dbReference type="ARBA" id="ARBA00023043"/>
    </source>
</evidence>
<dbReference type="SUPFAM" id="SSF48403">
    <property type="entry name" value="Ankyrin repeat"/>
    <property type="match status" value="1"/>
</dbReference>
<dbReference type="OrthoDB" id="4772757at2759"/>
<dbReference type="PROSITE" id="PS50088">
    <property type="entry name" value="ANK_REPEAT"/>
    <property type="match status" value="3"/>
</dbReference>
<organism evidence="4 5">
    <name type="scientific">Lophiotrema nucula</name>
    <dbReference type="NCBI Taxonomy" id="690887"/>
    <lineage>
        <taxon>Eukaryota</taxon>
        <taxon>Fungi</taxon>
        <taxon>Dikarya</taxon>
        <taxon>Ascomycota</taxon>
        <taxon>Pezizomycotina</taxon>
        <taxon>Dothideomycetes</taxon>
        <taxon>Pleosporomycetidae</taxon>
        <taxon>Pleosporales</taxon>
        <taxon>Lophiotremataceae</taxon>
        <taxon>Lophiotrema</taxon>
    </lineage>
</organism>
<keyword evidence="5" id="KW-1185">Reference proteome</keyword>
<protein>
    <submittedName>
        <fullName evidence="4">Ankyrin repeat-containing domain protein</fullName>
    </submittedName>
</protein>
<proteinExistence type="predicted"/>
<accession>A0A6A5YET1</accession>
<sequence>MESQLKTELGEDLWRACTEGHLEDMEFIISQHKSTDSSYKPPLSSVMKAATLRDKANIVSYCLKQGAIVTEPLMNSLVSAGSFQTHKVLVESGAVDIDYYIPWFGTVLAVAAPAGNYEWTEYCLEKGANANFDRVDEYKTVLAATAENGRIDVVGLLLDHGATLNSSGAIVLAAETGEKEVVSLLLDRGADIHEIGVADPTDPRVTEYMGSALHKAVEGGHKDVVELLLERGADVNLQDVKGRTPLDLAKEVKMPDMVGLLENHSVR</sequence>
<evidence type="ECO:0000256" key="1">
    <source>
        <dbReference type="ARBA" id="ARBA00022737"/>
    </source>
</evidence>
<evidence type="ECO:0000313" key="5">
    <source>
        <dbReference type="Proteomes" id="UP000799770"/>
    </source>
</evidence>
<dbReference type="SMART" id="SM00248">
    <property type="entry name" value="ANK"/>
    <property type="match status" value="3"/>
</dbReference>
<dbReference type="AlphaFoldDB" id="A0A6A5YET1"/>
<dbReference type="EMBL" id="ML977371">
    <property type="protein sequence ID" value="KAF2105789.1"/>
    <property type="molecule type" value="Genomic_DNA"/>
</dbReference>